<keyword evidence="6" id="KW-1185">Reference proteome</keyword>
<dbReference type="Gene3D" id="1.10.540.10">
    <property type="entry name" value="Acyl-CoA dehydrogenase/oxidase, N-terminal domain"/>
    <property type="match status" value="1"/>
</dbReference>
<dbReference type="InterPro" id="IPR046373">
    <property type="entry name" value="Acyl-CoA_Oxase/DH_mid-dom_sf"/>
</dbReference>
<dbReference type="InterPro" id="IPR036250">
    <property type="entry name" value="AcylCo_DH-like_C"/>
</dbReference>
<keyword evidence="1" id="KW-0560">Oxidoreductase</keyword>
<evidence type="ECO:0000256" key="2">
    <source>
        <dbReference type="ARBA" id="ARBA00049661"/>
    </source>
</evidence>
<name>A0A255GQ70_9ACTN</name>
<dbReference type="SUPFAM" id="SSF47203">
    <property type="entry name" value="Acyl-CoA dehydrogenase C-terminal domain-like"/>
    <property type="match status" value="1"/>
</dbReference>
<dbReference type="InterPro" id="IPR009100">
    <property type="entry name" value="AcylCoA_DH/oxidase_NM_dom_sf"/>
</dbReference>
<organism evidence="5 6">
    <name type="scientific">Enemella evansiae</name>
    <dbReference type="NCBI Taxonomy" id="2016499"/>
    <lineage>
        <taxon>Bacteria</taxon>
        <taxon>Bacillati</taxon>
        <taxon>Actinomycetota</taxon>
        <taxon>Actinomycetes</taxon>
        <taxon>Propionibacteriales</taxon>
        <taxon>Propionibacteriaceae</taxon>
        <taxon>Enemella</taxon>
    </lineage>
</organism>
<evidence type="ECO:0000313" key="5">
    <source>
        <dbReference type="EMBL" id="OYO17552.1"/>
    </source>
</evidence>
<dbReference type="Gene3D" id="2.40.110.10">
    <property type="entry name" value="Butyryl-CoA Dehydrogenase, subunit A, domain 2"/>
    <property type="match status" value="1"/>
</dbReference>
<dbReference type="PANTHER" id="PTHR48083">
    <property type="entry name" value="MEDIUM-CHAIN SPECIFIC ACYL-COA DEHYDROGENASE, MITOCHONDRIAL-RELATED"/>
    <property type="match status" value="1"/>
</dbReference>
<dbReference type="GO" id="GO:0005737">
    <property type="term" value="C:cytoplasm"/>
    <property type="evidence" value="ECO:0007669"/>
    <property type="project" value="TreeGrafter"/>
</dbReference>
<dbReference type="OrthoDB" id="3404950at2"/>
<sequence>MTPDKPRGQGMCWAYQRLCTGTNCELGHHFGCVPAHNRGRRCRSGRPFRSTGWARRVRESSDSPHCRRESRMTTTVNDAGTDTTAPDEELIARATGLKQVIADGAAEGSELGHVPDQVMQAIRDAGLLRLTVPRRYGGFETNQRTFTAVLTELARADGSTGWSAMLLNIGNWFATTLSKQAQDDVWGADPDATTCTVLAPQGKAMRTEGGYRVSGKWGYASGSFAATHGLHGVLVEQPDGSMRHALALICPGQWRIERSWNPIGMRATGSDTVIVTDEFVPAHRIQYFDDMVEGRYATEFQATEPRSRAPFLPTGTIIFAAVLLGLGKAAFEQSVERMKNKGVVGTAYTQSKESPTHQISVARAAGLIDAAELLIQRSCFDIDDHALHGAGQMPELNRARIRHDTGMVVELVTEAVDLLLKAAGSSAYLEGTPLSRVFCDLGMGGSHVHATPGIANDNYGKLLLGSSTPIPAHV</sequence>
<dbReference type="Pfam" id="PF08028">
    <property type="entry name" value="Acyl-CoA_dh_2"/>
    <property type="match status" value="1"/>
</dbReference>
<dbReference type="GO" id="GO:0003995">
    <property type="term" value="F:acyl-CoA dehydrogenase activity"/>
    <property type="evidence" value="ECO:0007669"/>
    <property type="project" value="TreeGrafter"/>
</dbReference>
<evidence type="ECO:0000259" key="3">
    <source>
        <dbReference type="Pfam" id="PF02771"/>
    </source>
</evidence>
<dbReference type="GO" id="GO:0033539">
    <property type="term" value="P:fatty acid beta-oxidation using acyl-CoA dehydrogenase"/>
    <property type="evidence" value="ECO:0007669"/>
    <property type="project" value="TreeGrafter"/>
</dbReference>
<evidence type="ECO:0000256" key="1">
    <source>
        <dbReference type="ARBA" id="ARBA00023002"/>
    </source>
</evidence>
<dbReference type="PANTHER" id="PTHR48083:SF19">
    <property type="entry name" value="FLAVIN-DEPENDENT MONOOXYGENASE, OXYGENASE SUBUNIT HSAA"/>
    <property type="match status" value="1"/>
</dbReference>
<dbReference type="GO" id="GO:0016712">
    <property type="term" value="F:oxidoreductase activity, acting on paired donors, with incorporation or reduction of molecular oxygen, reduced flavin or flavoprotein as one donor, and incorporation of one atom of oxygen"/>
    <property type="evidence" value="ECO:0007669"/>
    <property type="project" value="TreeGrafter"/>
</dbReference>
<dbReference type="EMBL" id="NMVO01000001">
    <property type="protein sequence ID" value="OYO17552.1"/>
    <property type="molecule type" value="Genomic_DNA"/>
</dbReference>
<comment type="similarity">
    <text evidence="2">Belongs to the HpaH/HsaA monooxygenase family.</text>
</comment>
<dbReference type="InterPro" id="IPR013786">
    <property type="entry name" value="AcylCoA_DH/ox_N"/>
</dbReference>
<feature type="domain" description="Acyl-CoA dehydrogenase/oxidase N-terminal" evidence="3">
    <location>
        <begin position="98"/>
        <end position="172"/>
    </location>
</feature>
<dbReference type="Proteomes" id="UP000215896">
    <property type="component" value="Unassembled WGS sequence"/>
</dbReference>
<comment type="caution">
    <text evidence="5">The sequence shown here is derived from an EMBL/GenBank/DDBJ whole genome shotgun (WGS) entry which is preliminary data.</text>
</comment>
<reference evidence="5 6" key="1">
    <citation type="submission" date="2017-07" db="EMBL/GenBank/DDBJ databases">
        <title>Draft whole genome sequences of clinical Proprionibacteriaceae strains.</title>
        <authorList>
            <person name="Bernier A.-M."/>
            <person name="Bernard K."/>
            <person name="Domingo M.-C."/>
        </authorList>
    </citation>
    <scope>NUCLEOTIDE SEQUENCE [LARGE SCALE GENOMIC DNA]</scope>
    <source>
        <strain evidence="5 6">NML 030167</strain>
    </source>
</reference>
<dbReference type="Gene3D" id="1.20.140.10">
    <property type="entry name" value="Butyryl-CoA Dehydrogenase, subunit A, domain 3"/>
    <property type="match status" value="1"/>
</dbReference>
<protein>
    <submittedName>
        <fullName evidence="5">Oxidoreductase</fullName>
    </submittedName>
</protein>
<proteinExistence type="inferred from homology"/>
<accession>A0A255GQ70</accession>
<dbReference type="Pfam" id="PF02771">
    <property type="entry name" value="Acyl-CoA_dh_N"/>
    <property type="match status" value="1"/>
</dbReference>
<evidence type="ECO:0000259" key="4">
    <source>
        <dbReference type="Pfam" id="PF08028"/>
    </source>
</evidence>
<dbReference type="InterPro" id="IPR037069">
    <property type="entry name" value="AcylCoA_DH/ox_N_sf"/>
</dbReference>
<feature type="domain" description="Acyl-CoA dehydrogenase C-terminal" evidence="4">
    <location>
        <begin position="317"/>
        <end position="450"/>
    </location>
</feature>
<gene>
    <name evidence="5" type="ORF">CGZ94_01220</name>
</gene>
<dbReference type="InterPro" id="IPR050741">
    <property type="entry name" value="Acyl-CoA_dehydrogenase"/>
</dbReference>
<dbReference type="GO" id="GO:0050660">
    <property type="term" value="F:flavin adenine dinucleotide binding"/>
    <property type="evidence" value="ECO:0007669"/>
    <property type="project" value="InterPro"/>
</dbReference>
<dbReference type="InterPro" id="IPR013107">
    <property type="entry name" value="Acyl-CoA_DH_C"/>
</dbReference>
<evidence type="ECO:0000313" key="6">
    <source>
        <dbReference type="Proteomes" id="UP000215896"/>
    </source>
</evidence>
<dbReference type="SUPFAM" id="SSF56645">
    <property type="entry name" value="Acyl-CoA dehydrogenase NM domain-like"/>
    <property type="match status" value="1"/>
</dbReference>
<dbReference type="AlphaFoldDB" id="A0A255GQ70"/>